<dbReference type="AlphaFoldDB" id="A0A512J5U9"/>
<evidence type="ECO:0000313" key="3">
    <source>
        <dbReference type="EMBL" id="GLS64674.1"/>
    </source>
</evidence>
<name>A0A512J5U9_9HYPH</name>
<reference evidence="2 4" key="3">
    <citation type="submission" date="2019-07" db="EMBL/GenBank/DDBJ databases">
        <title>Whole genome shotgun sequence of Methylobacterium oxalidis NBRC 107715.</title>
        <authorList>
            <person name="Hosoyama A."/>
            <person name="Uohara A."/>
            <person name="Ohji S."/>
            <person name="Ichikawa N."/>
        </authorList>
    </citation>
    <scope>NUCLEOTIDE SEQUENCE [LARGE SCALE GENOMIC DNA]</scope>
    <source>
        <strain evidence="2 4">NBRC 107715</strain>
    </source>
</reference>
<evidence type="ECO:0000313" key="2">
    <source>
        <dbReference type="EMBL" id="GEP05282.1"/>
    </source>
</evidence>
<dbReference type="EMBL" id="BJZU01000065">
    <property type="protein sequence ID" value="GEP05282.1"/>
    <property type="molecule type" value="Genomic_DNA"/>
</dbReference>
<dbReference type="Proteomes" id="UP001156856">
    <property type="component" value="Unassembled WGS sequence"/>
</dbReference>
<dbReference type="Proteomes" id="UP000321960">
    <property type="component" value="Unassembled WGS sequence"/>
</dbReference>
<reference evidence="3" key="4">
    <citation type="submission" date="2023-01" db="EMBL/GenBank/DDBJ databases">
        <title>Draft genome sequence of Methylobacterium oxalidis strain NBRC 107715.</title>
        <authorList>
            <person name="Sun Q."/>
            <person name="Mori K."/>
        </authorList>
    </citation>
    <scope>NUCLEOTIDE SEQUENCE</scope>
    <source>
        <strain evidence="3">NBRC 107715</strain>
    </source>
</reference>
<protein>
    <submittedName>
        <fullName evidence="2">Uncharacterized protein</fullName>
    </submittedName>
</protein>
<reference evidence="3" key="1">
    <citation type="journal article" date="2014" name="Int. J. Syst. Evol. Microbiol.">
        <title>Complete genome of a new Firmicutes species belonging to the dominant human colonic microbiota ('Ruminococcus bicirculans') reveals two chromosomes and a selective capacity to utilize plant glucans.</title>
        <authorList>
            <consortium name="NISC Comparative Sequencing Program"/>
            <person name="Wegmann U."/>
            <person name="Louis P."/>
            <person name="Goesmann A."/>
            <person name="Henrissat B."/>
            <person name="Duncan S.H."/>
            <person name="Flint H.J."/>
        </authorList>
    </citation>
    <scope>NUCLEOTIDE SEQUENCE</scope>
    <source>
        <strain evidence="3">NBRC 107715</strain>
    </source>
</reference>
<dbReference type="EMBL" id="BSPK01000051">
    <property type="protein sequence ID" value="GLS64674.1"/>
    <property type="molecule type" value="Genomic_DNA"/>
</dbReference>
<evidence type="ECO:0000313" key="5">
    <source>
        <dbReference type="Proteomes" id="UP001156856"/>
    </source>
</evidence>
<keyword evidence="5" id="KW-1185">Reference proteome</keyword>
<sequence>MSKGFKPRPEQLETVAELTTRLAEQAMAEMMSRRPVSEETVRSLADGVLILDENAHPIPRLALDVLMRIHRERASGSLPTDPDAGSVPAPETDADERSEVLSAGHKVLRLFRSFRPRSGR</sequence>
<accession>A0A512J5U9</accession>
<reference evidence="5" key="2">
    <citation type="journal article" date="2019" name="Int. J. Syst. Evol. Microbiol.">
        <title>The Global Catalogue of Microorganisms (GCM) 10K type strain sequencing project: providing services to taxonomists for standard genome sequencing and annotation.</title>
        <authorList>
            <consortium name="The Broad Institute Genomics Platform"/>
            <consortium name="The Broad Institute Genome Sequencing Center for Infectious Disease"/>
            <person name="Wu L."/>
            <person name="Ma J."/>
        </authorList>
    </citation>
    <scope>NUCLEOTIDE SEQUENCE [LARGE SCALE GENOMIC DNA]</scope>
    <source>
        <strain evidence="5">NBRC 107715</strain>
    </source>
</reference>
<comment type="caution">
    <text evidence="2">The sequence shown here is derived from an EMBL/GenBank/DDBJ whole genome shotgun (WGS) entry which is preliminary data.</text>
</comment>
<gene>
    <name evidence="3" type="ORF">GCM10007888_30550</name>
    <name evidence="2" type="ORF">MOX02_33200</name>
</gene>
<feature type="region of interest" description="Disordered" evidence="1">
    <location>
        <begin position="73"/>
        <end position="100"/>
    </location>
</feature>
<evidence type="ECO:0000256" key="1">
    <source>
        <dbReference type="SAM" id="MobiDB-lite"/>
    </source>
</evidence>
<evidence type="ECO:0000313" key="4">
    <source>
        <dbReference type="Proteomes" id="UP000321960"/>
    </source>
</evidence>
<organism evidence="2 4">
    <name type="scientific">Methylobacterium oxalidis</name>
    <dbReference type="NCBI Taxonomy" id="944322"/>
    <lineage>
        <taxon>Bacteria</taxon>
        <taxon>Pseudomonadati</taxon>
        <taxon>Pseudomonadota</taxon>
        <taxon>Alphaproteobacteria</taxon>
        <taxon>Hyphomicrobiales</taxon>
        <taxon>Methylobacteriaceae</taxon>
        <taxon>Methylobacterium</taxon>
    </lineage>
</organism>
<proteinExistence type="predicted"/>